<reference evidence="12 13" key="1">
    <citation type="submission" date="2017-02" db="EMBL/GenBank/DDBJ databases">
        <authorList>
            <person name="Peterson S.W."/>
        </authorList>
    </citation>
    <scope>NUCLEOTIDE SEQUENCE [LARGE SCALE GENOMIC DNA]</scope>
    <source>
        <strain evidence="12 13">M1</strain>
    </source>
</reference>
<keyword evidence="4 12" id="KW-0436">Ligase</keyword>
<evidence type="ECO:0000313" key="13">
    <source>
        <dbReference type="Proteomes" id="UP000190285"/>
    </source>
</evidence>
<dbReference type="GO" id="GO:0008716">
    <property type="term" value="F:D-alanine-D-alanine ligase activity"/>
    <property type="evidence" value="ECO:0007669"/>
    <property type="project" value="InterPro"/>
</dbReference>
<dbReference type="SUPFAM" id="SSF56059">
    <property type="entry name" value="Glutathione synthetase ATP-binding domain-like"/>
    <property type="match status" value="1"/>
</dbReference>
<dbReference type="GO" id="GO:0009252">
    <property type="term" value="P:peptidoglycan biosynthetic process"/>
    <property type="evidence" value="ECO:0007669"/>
    <property type="project" value="UniProtKB-KW"/>
</dbReference>
<evidence type="ECO:0000256" key="5">
    <source>
        <dbReference type="ARBA" id="ARBA00022741"/>
    </source>
</evidence>
<keyword evidence="3" id="KW-0963">Cytoplasm</keyword>
<dbReference type="RefSeq" id="WP_079489740.1">
    <property type="nucleotide sequence ID" value="NZ_FUZT01000002.1"/>
</dbReference>
<dbReference type="Gene3D" id="3.30.1490.20">
    <property type="entry name" value="ATP-grasp fold, A domain"/>
    <property type="match status" value="1"/>
</dbReference>
<dbReference type="GO" id="GO:0071555">
    <property type="term" value="P:cell wall organization"/>
    <property type="evidence" value="ECO:0007669"/>
    <property type="project" value="UniProtKB-KW"/>
</dbReference>
<dbReference type="PANTHER" id="PTHR23132">
    <property type="entry name" value="D-ALANINE--D-ALANINE LIGASE"/>
    <property type="match status" value="1"/>
</dbReference>
<dbReference type="GO" id="GO:0005524">
    <property type="term" value="F:ATP binding"/>
    <property type="evidence" value="ECO:0007669"/>
    <property type="project" value="UniProtKB-UniRule"/>
</dbReference>
<evidence type="ECO:0000256" key="8">
    <source>
        <dbReference type="ARBA" id="ARBA00022984"/>
    </source>
</evidence>
<dbReference type="SUPFAM" id="SSF52440">
    <property type="entry name" value="PreATP-grasp domain"/>
    <property type="match status" value="1"/>
</dbReference>
<dbReference type="InterPro" id="IPR011095">
    <property type="entry name" value="Dala_Dala_lig_C"/>
</dbReference>
<evidence type="ECO:0000256" key="7">
    <source>
        <dbReference type="ARBA" id="ARBA00022960"/>
    </source>
</evidence>
<keyword evidence="7" id="KW-0133">Cell shape</keyword>
<dbReference type="OrthoDB" id="9813261at2"/>
<dbReference type="InterPro" id="IPR011761">
    <property type="entry name" value="ATP-grasp"/>
</dbReference>
<dbReference type="STRING" id="36842.SAMN02194393_00946"/>
<dbReference type="PROSITE" id="PS00844">
    <property type="entry name" value="DALA_DALA_LIGASE_2"/>
    <property type="match status" value="1"/>
</dbReference>
<evidence type="ECO:0000256" key="1">
    <source>
        <dbReference type="ARBA" id="ARBA00004496"/>
    </source>
</evidence>
<dbReference type="GO" id="GO:0046872">
    <property type="term" value="F:metal ion binding"/>
    <property type="evidence" value="ECO:0007669"/>
    <property type="project" value="InterPro"/>
</dbReference>
<evidence type="ECO:0000313" key="12">
    <source>
        <dbReference type="EMBL" id="SKC46952.1"/>
    </source>
</evidence>
<dbReference type="EMBL" id="FUZT01000002">
    <property type="protein sequence ID" value="SKC46952.1"/>
    <property type="molecule type" value="Genomic_DNA"/>
</dbReference>
<sequence length="336" mass="38224">MKFRIGVIYDKLQVQISDTEEEKCAYEQEIQTKEIISKILKDRYDVIEIEANRQIIQTLIKSKIDLAFPLCTGIRGESRQSQIPAILEMLQIPYIGSGILGHALALNKSAAKQIFDYNHILTPSFQIFYTSKERLNSDLRFPLIVKPSCEGSGFGIHKDNVVHNEDELILKIDNLLSEYRPPVLVEEFIEGRELTVGVIGNGNKKRILPIMEINFDNIPKEFGNFYTFEVKSKLSDKTKYICPAPISLKTRKIIEKNVNKAFDVLGCKDIARVDIRLKGDKPFVLEINSLPGLKPIYSDLPKMASKAGMSYEDLIFEIVETAIERITIGKIRKKIS</sequence>
<name>A0A1T5J6P4_9FIRM</name>
<dbReference type="InterPro" id="IPR000291">
    <property type="entry name" value="D-Ala_lig_Van_CS"/>
</dbReference>
<evidence type="ECO:0000259" key="11">
    <source>
        <dbReference type="PROSITE" id="PS50975"/>
    </source>
</evidence>
<dbReference type="Gene3D" id="3.30.470.20">
    <property type="entry name" value="ATP-grasp fold, B domain"/>
    <property type="match status" value="1"/>
</dbReference>
<comment type="subcellular location">
    <subcellularLocation>
        <location evidence="1">Cytoplasm</location>
    </subcellularLocation>
</comment>
<dbReference type="PROSITE" id="PS50975">
    <property type="entry name" value="ATP_GRASP"/>
    <property type="match status" value="1"/>
</dbReference>
<dbReference type="Gene3D" id="3.40.50.20">
    <property type="match status" value="1"/>
</dbReference>
<dbReference type="Proteomes" id="UP000190285">
    <property type="component" value="Unassembled WGS sequence"/>
</dbReference>
<dbReference type="GO" id="GO:0005737">
    <property type="term" value="C:cytoplasm"/>
    <property type="evidence" value="ECO:0007669"/>
    <property type="project" value="UniProtKB-SubCell"/>
</dbReference>
<evidence type="ECO:0000256" key="2">
    <source>
        <dbReference type="ARBA" id="ARBA00010871"/>
    </source>
</evidence>
<evidence type="ECO:0000256" key="10">
    <source>
        <dbReference type="PROSITE-ProRule" id="PRU00409"/>
    </source>
</evidence>
<keyword evidence="13" id="KW-1185">Reference proteome</keyword>
<dbReference type="InterPro" id="IPR016185">
    <property type="entry name" value="PreATP-grasp_dom_sf"/>
</dbReference>
<evidence type="ECO:0000256" key="9">
    <source>
        <dbReference type="ARBA" id="ARBA00023316"/>
    </source>
</evidence>
<accession>A0A1T5J6P4</accession>
<comment type="similarity">
    <text evidence="2">Belongs to the D-alanine--D-alanine ligase family.</text>
</comment>
<protein>
    <submittedName>
        <fullName evidence="12">D-alanine-D-alanine ligase</fullName>
    </submittedName>
</protein>
<keyword evidence="5 10" id="KW-0547">Nucleotide-binding</keyword>
<proteinExistence type="inferred from homology"/>
<keyword evidence="6 10" id="KW-0067">ATP-binding</keyword>
<evidence type="ECO:0000256" key="6">
    <source>
        <dbReference type="ARBA" id="ARBA00022840"/>
    </source>
</evidence>
<dbReference type="InterPro" id="IPR013815">
    <property type="entry name" value="ATP_grasp_subdomain_1"/>
</dbReference>
<dbReference type="GO" id="GO:0008360">
    <property type="term" value="P:regulation of cell shape"/>
    <property type="evidence" value="ECO:0007669"/>
    <property type="project" value="UniProtKB-KW"/>
</dbReference>
<organism evidence="12 13">
    <name type="scientific">Maledivibacter halophilus</name>
    <dbReference type="NCBI Taxonomy" id="36842"/>
    <lineage>
        <taxon>Bacteria</taxon>
        <taxon>Bacillati</taxon>
        <taxon>Bacillota</taxon>
        <taxon>Clostridia</taxon>
        <taxon>Peptostreptococcales</taxon>
        <taxon>Caminicellaceae</taxon>
        <taxon>Maledivibacter</taxon>
    </lineage>
</organism>
<evidence type="ECO:0000256" key="3">
    <source>
        <dbReference type="ARBA" id="ARBA00022490"/>
    </source>
</evidence>
<gene>
    <name evidence="12" type="ORF">SAMN02194393_00946</name>
</gene>
<evidence type="ECO:0000256" key="4">
    <source>
        <dbReference type="ARBA" id="ARBA00022598"/>
    </source>
</evidence>
<dbReference type="PANTHER" id="PTHR23132:SF23">
    <property type="entry name" value="D-ALANINE--D-ALANINE LIGASE B"/>
    <property type="match status" value="1"/>
</dbReference>
<feature type="domain" description="ATP-grasp" evidence="11">
    <location>
        <begin position="112"/>
        <end position="320"/>
    </location>
</feature>
<keyword evidence="9" id="KW-0961">Cell wall biogenesis/degradation</keyword>
<keyword evidence="8" id="KW-0573">Peptidoglycan synthesis</keyword>
<dbReference type="AlphaFoldDB" id="A0A1T5J6P4"/>
<dbReference type="Pfam" id="PF07478">
    <property type="entry name" value="Dala_Dala_lig_C"/>
    <property type="match status" value="1"/>
</dbReference>